<feature type="domain" description="Kinesin motor" evidence="5">
    <location>
        <begin position="3"/>
        <end position="101"/>
    </location>
</feature>
<dbReference type="OMA" id="MNDNMEI"/>
<feature type="binding site" evidence="4">
    <location>
        <begin position="76"/>
        <end position="83"/>
    </location>
    <ligand>
        <name>ATP</name>
        <dbReference type="ChEBI" id="CHEBI:30616"/>
    </ligand>
</feature>
<dbReference type="SMART" id="SM00129">
    <property type="entry name" value="KISc"/>
    <property type="match status" value="1"/>
</dbReference>
<evidence type="ECO:0000256" key="2">
    <source>
        <dbReference type="ARBA" id="ARBA00023054"/>
    </source>
</evidence>
<dbReference type="InParanoid" id="A0E6T0"/>
<evidence type="ECO:0000256" key="1">
    <source>
        <dbReference type="ARBA" id="ARBA00022701"/>
    </source>
</evidence>
<comment type="similarity">
    <text evidence="4">Belongs to the TRAFAC class myosin-kinesin ATPase superfamily. Kinesin family.</text>
</comment>
<dbReference type="InterPro" id="IPR027417">
    <property type="entry name" value="P-loop_NTPase"/>
</dbReference>
<dbReference type="GO" id="GO:0005874">
    <property type="term" value="C:microtubule"/>
    <property type="evidence" value="ECO:0007669"/>
    <property type="project" value="UniProtKB-KW"/>
</dbReference>
<dbReference type="GO" id="GO:0005524">
    <property type="term" value="F:ATP binding"/>
    <property type="evidence" value="ECO:0007669"/>
    <property type="project" value="UniProtKB-UniRule"/>
</dbReference>
<dbReference type="GeneID" id="5044179"/>
<dbReference type="GO" id="GO:0007018">
    <property type="term" value="P:microtubule-based movement"/>
    <property type="evidence" value="ECO:0007669"/>
    <property type="project" value="InterPro"/>
</dbReference>
<dbReference type="RefSeq" id="XP_001458394.1">
    <property type="nucleotide sequence ID" value="XM_001458357.1"/>
</dbReference>
<keyword evidence="3 4" id="KW-0505">Motor protein</keyword>
<keyword evidence="2" id="KW-0175">Coiled coil</keyword>
<evidence type="ECO:0000256" key="3">
    <source>
        <dbReference type="ARBA" id="ARBA00023175"/>
    </source>
</evidence>
<proteinExistence type="inferred from homology"/>
<dbReference type="Proteomes" id="UP000000600">
    <property type="component" value="Unassembled WGS sequence"/>
</dbReference>
<dbReference type="SUPFAM" id="SSF52540">
    <property type="entry name" value="P-loop containing nucleoside triphosphate hydrolases"/>
    <property type="match status" value="1"/>
</dbReference>
<dbReference type="InterPro" id="IPR027640">
    <property type="entry name" value="Kinesin-like_fam"/>
</dbReference>
<organism evidence="6 7">
    <name type="scientific">Paramecium tetraurelia</name>
    <dbReference type="NCBI Taxonomy" id="5888"/>
    <lineage>
        <taxon>Eukaryota</taxon>
        <taxon>Sar</taxon>
        <taxon>Alveolata</taxon>
        <taxon>Ciliophora</taxon>
        <taxon>Intramacronucleata</taxon>
        <taxon>Oligohymenophorea</taxon>
        <taxon>Peniculida</taxon>
        <taxon>Parameciidae</taxon>
        <taxon>Paramecium</taxon>
    </lineage>
</organism>
<dbReference type="GO" id="GO:0003777">
    <property type="term" value="F:microtubule motor activity"/>
    <property type="evidence" value="ECO:0007669"/>
    <property type="project" value="InterPro"/>
</dbReference>
<protein>
    <recommendedName>
        <fullName evidence="5">Kinesin motor domain-containing protein</fullName>
    </recommendedName>
</protein>
<keyword evidence="1" id="KW-0493">Microtubule</keyword>
<gene>
    <name evidence="6" type="ORF">GSPATT00023725001</name>
</gene>
<name>A0E6T0_PARTE</name>
<dbReference type="InterPro" id="IPR001752">
    <property type="entry name" value="Kinesin_motor_dom"/>
</dbReference>
<keyword evidence="4" id="KW-0067">ATP-binding</keyword>
<dbReference type="InterPro" id="IPR036961">
    <property type="entry name" value="Kinesin_motor_dom_sf"/>
</dbReference>
<keyword evidence="7" id="KW-1185">Reference proteome</keyword>
<keyword evidence="4" id="KW-0547">Nucleotide-binding</keyword>
<dbReference type="STRING" id="5888.A0E6T0"/>
<sequence>MSNIKVFCRIRPLNQKETSLISYIIREQTLQIGEQKFTFDKILDSNTTQQEVYDEIGKPIIDQVLQGFNATLLMYGQTSSGKTYTMIGGSTLTRNHQKNHQ</sequence>
<dbReference type="OrthoDB" id="406852at2759"/>
<evidence type="ECO:0000313" key="7">
    <source>
        <dbReference type="Proteomes" id="UP000000600"/>
    </source>
</evidence>
<reference evidence="6 7" key="1">
    <citation type="journal article" date="2006" name="Nature">
        <title>Global trends of whole-genome duplications revealed by the ciliate Paramecium tetraurelia.</title>
        <authorList>
            <consortium name="Genoscope"/>
            <person name="Aury J.-M."/>
            <person name="Jaillon O."/>
            <person name="Duret L."/>
            <person name="Noel B."/>
            <person name="Jubin C."/>
            <person name="Porcel B.M."/>
            <person name="Segurens B."/>
            <person name="Daubin V."/>
            <person name="Anthouard V."/>
            <person name="Aiach N."/>
            <person name="Arnaiz O."/>
            <person name="Billaut A."/>
            <person name="Beisson J."/>
            <person name="Blanc I."/>
            <person name="Bouhouche K."/>
            <person name="Camara F."/>
            <person name="Duharcourt S."/>
            <person name="Guigo R."/>
            <person name="Gogendeau D."/>
            <person name="Katinka M."/>
            <person name="Keller A.-M."/>
            <person name="Kissmehl R."/>
            <person name="Klotz C."/>
            <person name="Koll F."/>
            <person name="Le Moue A."/>
            <person name="Lepere C."/>
            <person name="Malinsky S."/>
            <person name="Nowacki M."/>
            <person name="Nowak J.K."/>
            <person name="Plattner H."/>
            <person name="Poulain J."/>
            <person name="Ruiz F."/>
            <person name="Serrano V."/>
            <person name="Zagulski M."/>
            <person name="Dessen P."/>
            <person name="Betermier M."/>
            <person name="Weissenbach J."/>
            <person name="Scarpelli C."/>
            <person name="Schachter V."/>
            <person name="Sperling L."/>
            <person name="Meyer E."/>
            <person name="Cohen J."/>
            <person name="Wincker P."/>
        </authorList>
    </citation>
    <scope>NUCLEOTIDE SEQUENCE [LARGE SCALE GENOMIC DNA]</scope>
    <source>
        <strain evidence="6 7">Stock d4-2</strain>
    </source>
</reference>
<dbReference type="EMBL" id="CT868661">
    <property type="protein sequence ID" value="CAK90997.1"/>
    <property type="molecule type" value="Genomic_DNA"/>
</dbReference>
<dbReference type="KEGG" id="ptm:GSPATT00023725001"/>
<dbReference type="PANTHER" id="PTHR47968">
    <property type="entry name" value="CENTROMERE PROTEIN E"/>
    <property type="match status" value="1"/>
</dbReference>
<dbReference type="eggNOG" id="KOG0240">
    <property type="taxonomic scope" value="Eukaryota"/>
</dbReference>
<dbReference type="Gene3D" id="3.40.850.10">
    <property type="entry name" value="Kinesin motor domain"/>
    <property type="match status" value="1"/>
</dbReference>
<dbReference type="HOGENOM" id="CLU_2297130_0_0_1"/>
<evidence type="ECO:0000259" key="5">
    <source>
        <dbReference type="PROSITE" id="PS50067"/>
    </source>
</evidence>
<evidence type="ECO:0000256" key="4">
    <source>
        <dbReference type="PROSITE-ProRule" id="PRU00283"/>
    </source>
</evidence>
<evidence type="ECO:0000313" key="6">
    <source>
        <dbReference type="EMBL" id="CAK90997.1"/>
    </source>
</evidence>
<accession>A0E6T0</accession>
<dbReference type="GO" id="GO:0008017">
    <property type="term" value="F:microtubule binding"/>
    <property type="evidence" value="ECO:0007669"/>
    <property type="project" value="InterPro"/>
</dbReference>
<dbReference type="PANTHER" id="PTHR47968:SF36">
    <property type="entry name" value="KINESIN HEAVY CHAIN ISOFORM X1"/>
    <property type="match status" value="1"/>
</dbReference>
<dbReference type="PROSITE" id="PS50067">
    <property type="entry name" value="KINESIN_MOTOR_2"/>
    <property type="match status" value="1"/>
</dbReference>
<dbReference type="AlphaFoldDB" id="A0E6T0"/>
<dbReference type="Pfam" id="PF00225">
    <property type="entry name" value="Kinesin"/>
    <property type="match status" value="1"/>
</dbReference>